<dbReference type="CDD" id="cd02440">
    <property type="entry name" value="AdoMet_MTases"/>
    <property type="match status" value="1"/>
</dbReference>
<dbReference type="SUPFAM" id="SSF53335">
    <property type="entry name" value="S-adenosyl-L-methionine-dependent methyltransferases"/>
    <property type="match status" value="1"/>
</dbReference>
<dbReference type="AlphaFoldDB" id="C3X508"/>
<feature type="domain" description="Methyltransferase" evidence="1">
    <location>
        <begin position="78"/>
        <end position="174"/>
    </location>
</feature>
<evidence type="ECO:0000313" key="3">
    <source>
        <dbReference type="Proteomes" id="UP000003973"/>
    </source>
</evidence>
<comment type="caution">
    <text evidence="2">The sequence shown here is derived from an EMBL/GenBank/DDBJ whole genome shotgun (WGS) entry which is preliminary data.</text>
</comment>
<dbReference type="Pfam" id="PF13649">
    <property type="entry name" value="Methyltransf_25"/>
    <property type="match status" value="1"/>
</dbReference>
<dbReference type="RefSeq" id="WP_005877878.1">
    <property type="nucleotide sequence ID" value="NZ_CABMNL010000001.1"/>
</dbReference>
<sequence>MKTSEPTPSGIAAFREPGVPVEIPAYLHKIYWWAYEHPLAVRFWDHGFLINFILLGNYDRLVNAVLDEFPDGLSGTTLQISCAYGKLTPRLQNGLNGDSRLDVIDVLNVQLENVRKKLKQPDGRVRLIQCDATRLDCPDAAYDQALMFFLPHELPEDKRRQALSEAVRVVKPGGKIILVEFHKPAWWHPLRFWQRLVFFLFEPFATDMWRHELTHYLPEEYRCSIATHTTYFGGLYQKLVLVRDNWKNIPLAGGTEEASFPFSGGIE</sequence>
<reference evidence="2" key="1">
    <citation type="submission" date="2011-10" db="EMBL/GenBank/DDBJ databases">
        <title>The Genome Sequence of Oxalobacter formigenes HOxBLS.</title>
        <authorList>
            <consortium name="The Broad Institute Genome Sequencing Platform"/>
            <person name="Earl A."/>
            <person name="Ward D."/>
            <person name="Feldgarden M."/>
            <person name="Gevers D."/>
            <person name="Allison M.J."/>
            <person name="Humphrey S."/>
            <person name="Young S.K."/>
            <person name="Zeng Q."/>
            <person name="Gargeya S."/>
            <person name="Fitzgerald M."/>
            <person name="Haas B."/>
            <person name="Abouelleil A."/>
            <person name="Alvarado L."/>
            <person name="Arachchi H.M."/>
            <person name="Berlin A."/>
            <person name="Brown A."/>
            <person name="Chapman S.B."/>
            <person name="Chen Z."/>
            <person name="Dunbar C."/>
            <person name="Freedman E."/>
            <person name="Gearin G."/>
            <person name="Goldberg J."/>
            <person name="Griggs A."/>
            <person name="Gujja S."/>
            <person name="Heiman D."/>
            <person name="Howarth C."/>
            <person name="Larson L."/>
            <person name="Lui A."/>
            <person name="MacDonald P.J.P."/>
            <person name="Montmayeur A."/>
            <person name="Murphy C."/>
            <person name="Neiman D."/>
            <person name="Pearson M."/>
            <person name="Priest M."/>
            <person name="Roberts A."/>
            <person name="Saif S."/>
            <person name="Shea T."/>
            <person name="Shenoy N."/>
            <person name="Sisk P."/>
            <person name="Stolte C."/>
            <person name="Sykes S."/>
            <person name="Wortman J."/>
            <person name="Nusbaum C."/>
            <person name="Birren B."/>
        </authorList>
    </citation>
    <scope>NUCLEOTIDE SEQUENCE [LARGE SCALE GENOMIC DNA]</scope>
    <source>
        <strain evidence="2">HOxBLS</strain>
    </source>
</reference>
<evidence type="ECO:0000313" key="2">
    <source>
        <dbReference type="EMBL" id="EEO28294.1"/>
    </source>
</evidence>
<dbReference type="Proteomes" id="UP000003973">
    <property type="component" value="Unassembled WGS sequence"/>
</dbReference>
<dbReference type="NCBIfam" id="NF038261">
    <property type="entry name" value="rhodoquin_RquA"/>
    <property type="match status" value="1"/>
</dbReference>
<gene>
    <name evidence="2" type="ORF">OFAG_01447</name>
</gene>
<dbReference type="Gene3D" id="3.40.50.150">
    <property type="entry name" value="Vaccinia Virus protein VP39"/>
    <property type="match status" value="1"/>
</dbReference>
<dbReference type="InterPro" id="IPR029063">
    <property type="entry name" value="SAM-dependent_MTases_sf"/>
</dbReference>
<dbReference type="EMBL" id="ACDP02000006">
    <property type="protein sequence ID" value="EEO28294.1"/>
    <property type="molecule type" value="Genomic_DNA"/>
</dbReference>
<organism evidence="2 3">
    <name type="scientific">Oxalobacter paraformigenes</name>
    <dbReference type="NCBI Taxonomy" id="556268"/>
    <lineage>
        <taxon>Bacteria</taxon>
        <taxon>Pseudomonadati</taxon>
        <taxon>Pseudomonadota</taxon>
        <taxon>Betaproteobacteria</taxon>
        <taxon>Burkholderiales</taxon>
        <taxon>Oxalobacteraceae</taxon>
        <taxon>Oxalobacter</taxon>
    </lineage>
</organism>
<evidence type="ECO:0000259" key="1">
    <source>
        <dbReference type="Pfam" id="PF13649"/>
    </source>
</evidence>
<protein>
    <recommendedName>
        <fullName evidence="1">Methyltransferase domain-containing protein</fullName>
    </recommendedName>
</protein>
<accession>C3X508</accession>
<keyword evidence="3" id="KW-1185">Reference proteome</keyword>
<proteinExistence type="predicted"/>
<dbReference type="HOGENOM" id="CLU_082040_0_0_4"/>
<dbReference type="InterPro" id="IPR041698">
    <property type="entry name" value="Methyltransf_25"/>
</dbReference>
<dbReference type="eggNOG" id="COG2226">
    <property type="taxonomic scope" value="Bacteria"/>
</dbReference>
<name>C3X508_9BURK</name>